<evidence type="ECO:0000313" key="2">
    <source>
        <dbReference type="EMBL" id="KAK8876418.1"/>
    </source>
</evidence>
<keyword evidence="3" id="KW-1185">Reference proteome</keyword>
<proteinExistence type="predicted"/>
<comment type="caution">
    <text evidence="2">The sequence shown here is derived from an EMBL/GenBank/DDBJ whole genome shotgun (WGS) entry which is preliminary data.</text>
</comment>
<name>A0ABR2JEN3_9EUKA</name>
<feature type="transmembrane region" description="Helical" evidence="1">
    <location>
        <begin position="38"/>
        <end position="57"/>
    </location>
</feature>
<organism evidence="2 3">
    <name type="scientific">Tritrichomonas musculus</name>
    <dbReference type="NCBI Taxonomy" id="1915356"/>
    <lineage>
        <taxon>Eukaryota</taxon>
        <taxon>Metamonada</taxon>
        <taxon>Parabasalia</taxon>
        <taxon>Tritrichomonadida</taxon>
        <taxon>Tritrichomonadidae</taxon>
        <taxon>Tritrichomonas</taxon>
    </lineage>
</organism>
<keyword evidence="1" id="KW-0472">Membrane</keyword>
<dbReference type="Proteomes" id="UP001470230">
    <property type="component" value="Unassembled WGS sequence"/>
</dbReference>
<evidence type="ECO:0000256" key="1">
    <source>
        <dbReference type="SAM" id="Phobius"/>
    </source>
</evidence>
<gene>
    <name evidence="2" type="ORF">M9Y10_006625</name>
</gene>
<keyword evidence="1" id="KW-0812">Transmembrane</keyword>
<keyword evidence="1" id="KW-1133">Transmembrane helix</keyword>
<reference evidence="2 3" key="1">
    <citation type="submission" date="2024-04" db="EMBL/GenBank/DDBJ databases">
        <title>Tritrichomonas musculus Genome.</title>
        <authorList>
            <person name="Alves-Ferreira E."/>
            <person name="Grigg M."/>
            <person name="Lorenzi H."/>
            <person name="Galac M."/>
        </authorList>
    </citation>
    <scope>NUCLEOTIDE SEQUENCE [LARGE SCALE GENOMIC DNA]</scope>
    <source>
        <strain evidence="2 3">EAF2021</strain>
    </source>
</reference>
<dbReference type="EMBL" id="JAPFFF010000012">
    <property type="protein sequence ID" value="KAK8876418.1"/>
    <property type="molecule type" value="Genomic_DNA"/>
</dbReference>
<protein>
    <submittedName>
        <fullName evidence="2">Uncharacterized protein</fullName>
    </submittedName>
</protein>
<accession>A0ABR2JEN3</accession>
<sequence>MAPLKNDGGNKSKSDVNTDEIELAMNAKGNKPDKKGKISMPLVYCILIFMCFAVNIYNLKIFKNTIKNFIFLVIGS</sequence>
<evidence type="ECO:0000313" key="3">
    <source>
        <dbReference type="Proteomes" id="UP001470230"/>
    </source>
</evidence>